<reference evidence="2 3" key="1">
    <citation type="submission" date="2017-09" db="EMBL/GenBank/DDBJ databases">
        <title>Depth-based differentiation of microbial function through sediment-hosted aquifers and enrichment of novel symbionts in the deep terrestrial subsurface.</title>
        <authorList>
            <person name="Probst A.J."/>
            <person name="Ladd B."/>
            <person name="Jarett J.K."/>
            <person name="Geller-Mcgrath D.E."/>
            <person name="Sieber C.M."/>
            <person name="Emerson J.B."/>
            <person name="Anantharaman K."/>
            <person name="Thomas B.C."/>
            <person name="Malmstrom R."/>
            <person name="Stieglmeier M."/>
            <person name="Klingl A."/>
            <person name="Woyke T."/>
            <person name="Ryan C.M."/>
            <person name="Banfield J.F."/>
        </authorList>
    </citation>
    <scope>NUCLEOTIDE SEQUENCE [LARGE SCALE GENOMIC DNA]</scope>
    <source>
        <strain evidence="2">CG10_big_fil_rev_8_21_14_0_10_36_16</strain>
    </source>
</reference>
<comment type="caution">
    <text evidence="2">The sequence shown here is derived from an EMBL/GenBank/DDBJ whole genome shotgun (WGS) entry which is preliminary data.</text>
</comment>
<sequence length="361" mass="40277">MAQEERRDFQFRAYTEQGDKIEVNLSCTEEAFNLLKMNVRRKPFDPGRMRGHNADLQKENRLWTRADLEGVLLEGMSLFTGYEPDGPQRSCTVCDQMFQPRVITRESDDGEAIVVGGNFYLFKAKTLEKLVEGVDGKDEIMDRAETLTQEAFGNEKPSDLFMFTACEGCRDLFNIRWGTYANKKAEGPELAGKWKLGDLRKQISRNLPQSQRNPNSSDHRGRPTGFGGNNDRQDRQRNWQGRPKPTLVNWNGVSLHERTANELTEAGYDLESAREAVQNGSLIGDDRVASCHPGSIGAISMAFQRAEEDESVEGDVTVVSQLKGRRQQGAGADAPKPNKKSKTLKVQGSSGKVLRKTGAAS</sequence>
<feature type="compositionally biased region" description="Polar residues" evidence="1">
    <location>
        <begin position="205"/>
        <end position="216"/>
    </location>
</feature>
<feature type="region of interest" description="Disordered" evidence="1">
    <location>
        <begin position="321"/>
        <end position="361"/>
    </location>
</feature>
<accession>A0A2J0Q6D7</accession>
<evidence type="ECO:0000313" key="2">
    <source>
        <dbReference type="EMBL" id="PJE50362.1"/>
    </source>
</evidence>
<dbReference type="EMBL" id="PCXQ01000007">
    <property type="protein sequence ID" value="PJE50362.1"/>
    <property type="molecule type" value="Genomic_DNA"/>
</dbReference>
<feature type="region of interest" description="Disordered" evidence="1">
    <location>
        <begin position="205"/>
        <end position="250"/>
    </location>
</feature>
<protein>
    <submittedName>
        <fullName evidence="2">Uncharacterized protein</fullName>
    </submittedName>
</protein>
<dbReference type="AlphaFoldDB" id="A0A2J0Q6D7"/>
<evidence type="ECO:0000313" key="3">
    <source>
        <dbReference type="Proteomes" id="UP000228496"/>
    </source>
</evidence>
<organism evidence="2 3">
    <name type="scientific">Candidatus Yanofskybacteria bacterium CG10_big_fil_rev_8_21_14_0_10_36_16</name>
    <dbReference type="NCBI Taxonomy" id="1975096"/>
    <lineage>
        <taxon>Bacteria</taxon>
        <taxon>Candidatus Yanofskyibacteriota</taxon>
    </lineage>
</organism>
<proteinExistence type="predicted"/>
<evidence type="ECO:0000256" key="1">
    <source>
        <dbReference type="SAM" id="MobiDB-lite"/>
    </source>
</evidence>
<dbReference type="Proteomes" id="UP000228496">
    <property type="component" value="Unassembled WGS sequence"/>
</dbReference>
<name>A0A2J0Q6D7_9BACT</name>
<gene>
    <name evidence="2" type="ORF">COV29_04260</name>
</gene>